<gene>
    <name evidence="2" type="ORF">HD596_001719</name>
</gene>
<dbReference type="AlphaFoldDB" id="A0A7W9G0I9"/>
<keyword evidence="3" id="KW-1185">Reference proteome</keyword>
<protein>
    <submittedName>
        <fullName evidence="2">Uncharacterized protein</fullName>
    </submittedName>
</protein>
<feature type="compositionally biased region" description="Pro residues" evidence="1">
    <location>
        <begin position="185"/>
        <end position="194"/>
    </location>
</feature>
<feature type="compositionally biased region" description="Basic and acidic residues" evidence="1">
    <location>
        <begin position="204"/>
        <end position="213"/>
    </location>
</feature>
<dbReference type="EMBL" id="JACHMB010000001">
    <property type="protein sequence ID" value="MBB5774963.1"/>
    <property type="molecule type" value="Genomic_DNA"/>
</dbReference>
<feature type="compositionally biased region" description="Basic residues" evidence="1">
    <location>
        <begin position="112"/>
        <end position="134"/>
    </location>
</feature>
<evidence type="ECO:0000256" key="1">
    <source>
        <dbReference type="SAM" id="MobiDB-lite"/>
    </source>
</evidence>
<feature type="compositionally biased region" description="Polar residues" evidence="1">
    <location>
        <begin position="59"/>
        <end position="70"/>
    </location>
</feature>
<evidence type="ECO:0000313" key="2">
    <source>
        <dbReference type="EMBL" id="MBB5774963.1"/>
    </source>
</evidence>
<reference evidence="2 3" key="1">
    <citation type="submission" date="2020-08" db="EMBL/GenBank/DDBJ databases">
        <title>Sequencing the genomes of 1000 actinobacteria strains.</title>
        <authorList>
            <person name="Klenk H.-P."/>
        </authorList>
    </citation>
    <scope>NUCLEOTIDE SEQUENCE [LARGE SCALE GENOMIC DNA]</scope>
    <source>
        <strain evidence="2 3">DSM 45507</strain>
    </source>
</reference>
<accession>A0A7W9G0I9</accession>
<comment type="caution">
    <text evidence="2">The sequence shown here is derived from an EMBL/GenBank/DDBJ whole genome shotgun (WGS) entry which is preliminary data.</text>
</comment>
<name>A0A7W9G0I9_9ACTN</name>
<feature type="region of interest" description="Disordered" evidence="1">
    <location>
        <begin position="45"/>
        <end position="248"/>
    </location>
</feature>
<organism evidence="2 3">
    <name type="scientific">Nonomuraea jabiensis</name>
    <dbReference type="NCBI Taxonomy" id="882448"/>
    <lineage>
        <taxon>Bacteria</taxon>
        <taxon>Bacillati</taxon>
        <taxon>Actinomycetota</taxon>
        <taxon>Actinomycetes</taxon>
        <taxon>Streptosporangiales</taxon>
        <taxon>Streptosporangiaceae</taxon>
        <taxon>Nonomuraea</taxon>
    </lineage>
</organism>
<evidence type="ECO:0000313" key="3">
    <source>
        <dbReference type="Proteomes" id="UP000579153"/>
    </source>
</evidence>
<proteinExistence type="predicted"/>
<dbReference type="Proteomes" id="UP000579153">
    <property type="component" value="Unassembled WGS sequence"/>
</dbReference>
<sequence>MTTAIRPADRGAGTFDSSVCKLVTWVRHARYYSPPSARTELGRAVMRQKAHSVRPPPTTSQIPAPNQGQSDPRHQTPANPQPHPFLLLLPAHIPQPGVHPLPRTPHLSGSPHRSRRRHRLLHPRLHMLDRRHQRNNSPRPPTHHTNRRRHTPLVHPIRMRRLPHHHRPKPRPHDPLPNHRRDTPLKPPHLPSQQPPSKDRRRQQRPEQHDRPPPRLLASPPGHRQTLSTPDPQDSDHLSCLYRSSEHP</sequence>
<feature type="compositionally biased region" description="Basic and acidic residues" evidence="1">
    <location>
        <begin position="171"/>
        <end position="184"/>
    </location>
</feature>
<feature type="compositionally biased region" description="Basic residues" evidence="1">
    <location>
        <begin position="141"/>
        <end position="170"/>
    </location>
</feature>